<evidence type="ECO:0000256" key="2">
    <source>
        <dbReference type="PROSITE-ProRule" id="PRU00169"/>
    </source>
</evidence>
<dbReference type="Proteomes" id="UP000297540">
    <property type="component" value="Unassembled WGS sequence"/>
</dbReference>
<dbReference type="Pfam" id="PF00072">
    <property type="entry name" value="Response_reg"/>
    <property type="match status" value="1"/>
</dbReference>
<evidence type="ECO:0000313" key="4">
    <source>
        <dbReference type="EMBL" id="TFF30354.1"/>
    </source>
</evidence>
<gene>
    <name evidence="4" type="ORF">E2R66_27640</name>
</gene>
<evidence type="ECO:0000259" key="3">
    <source>
        <dbReference type="PROSITE" id="PS50110"/>
    </source>
</evidence>
<evidence type="ECO:0000313" key="5">
    <source>
        <dbReference type="Proteomes" id="UP000297540"/>
    </source>
</evidence>
<dbReference type="PANTHER" id="PTHR44591">
    <property type="entry name" value="STRESS RESPONSE REGULATOR PROTEIN 1"/>
    <property type="match status" value="1"/>
</dbReference>
<dbReference type="OrthoDB" id="677887at2"/>
<name>A0A4Y8RYI8_9SPHI</name>
<proteinExistence type="predicted"/>
<dbReference type="InterPro" id="IPR050595">
    <property type="entry name" value="Bact_response_regulator"/>
</dbReference>
<dbReference type="SMART" id="SM00448">
    <property type="entry name" value="REC"/>
    <property type="match status" value="1"/>
</dbReference>
<keyword evidence="5" id="KW-1185">Reference proteome</keyword>
<dbReference type="InterPro" id="IPR001789">
    <property type="entry name" value="Sig_transdc_resp-reg_receiver"/>
</dbReference>
<protein>
    <submittedName>
        <fullName evidence="4">Response regulator</fullName>
    </submittedName>
</protein>
<organism evidence="4 5">
    <name type="scientific">Mucilaginibacter psychrotolerans</name>
    <dbReference type="NCBI Taxonomy" id="1524096"/>
    <lineage>
        <taxon>Bacteria</taxon>
        <taxon>Pseudomonadati</taxon>
        <taxon>Bacteroidota</taxon>
        <taxon>Sphingobacteriia</taxon>
        <taxon>Sphingobacteriales</taxon>
        <taxon>Sphingobacteriaceae</taxon>
        <taxon>Mucilaginibacter</taxon>
    </lineage>
</organism>
<dbReference type="SUPFAM" id="SSF52172">
    <property type="entry name" value="CheY-like"/>
    <property type="match status" value="1"/>
</dbReference>
<feature type="modified residue" description="4-aspartylphosphate" evidence="2">
    <location>
        <position position="53"/>
    </location>
</feature>
<comment type="caution">
    <text evidence="4">The sequence shown here is derived from an EMBL/GenBank/DDBJ whole genome shotgun (WGS) entry which is preliminary data.</text>
</comment>
<dbReference type="Gene3D" id="3.40.50.2300">
    <property type="match status" value="1"/>
</dbReference>
<reference evidence="4 5" key="1">
    <citation type="journal article" date="2017" name="Int. J. Syst. Evol. Microbiol.">
        <title>Mucilaginibacterpsychrotolerans sp. nov., isolated from peatlands.</title>
        <authorList>
            <person name="Deng Y."/>
            <person name="Shen L."/>
            <person name="Xu B."/>
            <person name="Liu Y."/>
            <person name="Gu Z."/>
            <person name="Liu H."/>
            <person name="Zhou Y."/>
        </authorList>
    </citation>
    <scope>NUCLEOTIDE SEQUENCE [LARGE SCALE GENOMIC DNA]</scope>
    <source>
        <strain evidence="4 5">NH7-4</strain>
    </source>
</reference>
<dbReference type="EMBL" id="SOZE01000060">
    <property type="protein sequence ID" value="TFF30354.1"/>
    <property type="molecule type" value="Genomic_DNA"/>
</dbReference>
<dbReference type="RefSeq" id="WP_133237026.1">
    <property type="nucleotide sequence ID" value="NZ_SOZE01000060.1"/>
</dbReference>
<keyword evidence="1 2" id="KW-0597">Phosphoprotein</keyword>
<dbReference type="InterPro" id="IPR011006">
    <property type="entry name" value="CheY-like_superfamily"/>
</dbReference>
<dbReference type="PANTHER" id="PTHR44591:SF3">
    <property type="entry name" value="RESPONSE REGULATORY DOMAIN-CONTAINING PROTEIN"/>
    <property type="match status" value="1"/>
</dbReference>
<dbReference type="AlphaFoldDB" id="A0A4Y8RYI8"/>
<feature type="domain" description="Response regulatory" evidence="3">
    <location>
        <begin position="4"/>
        <end position="119"/>
    </location>
</feature>
<dbReference type="GO" id="GO:0000160">
    <property type="term" value="P:phosphorelay signal transduction system"/>
    <property type="evidence" value="ECO:0007669"/>
    <property type="project" value="InterPro"/>
</dbReference>
<accession>A0A4Y8RYI8</accession>
<sequence length="121" mass="13398">MSKRILILDDDPDILDVLSLILVESGYEIRALSNGDTVFDDIRDFQPNLVLMDVMLAGLDGRTICKKVKENHLTHFVPIILISGTHDLAASLQLPGAPNDFVAKPFDIDHLLQVVDKHLAV</sequence>
<evidence type="ECO:0000256" key="1">
    <source>
        <dbReference type="ARBA" id="ARBA00022553"/>
    </source>
</evidence>
<dbReference type="PROSITE" id="PS50110">
    <property type="entry name" value="RESPONSE_REGULATORY"/>
    <property type="match status" value="1"/>
</dbReference>